<sequence length="544" mass="62435">MASSYKWLLDVHKSRQRARYPWIPREPPTSCIINGEVKEIPEMHVEFVVPLNLDKCELKPYVTWRASVVQQPELTAESLFEIRYADHVKQLHQNGYDFIVVTATQVQIYLVDRGRKPIEEDNEDFLENGLARTLSAGAVHSIPRLQIPSESNSPSDTECAETVVEEKAGIVKFKTKNETSKPRELDTFECRPQILNPEQASLSWTCDIFSKESDQLALGWASQINGESINSFFNGEPKEPKRMNYSPLVESDIQEPVSQPAHEPKLELIMERVFPKPRDRKNFIRKNAKEVKAKRAPKKGSYSQLLTARLQPSVEYPSNIESVRLEHLLQEQRMDLIHAVDDFLRENFQETTLRSALSEEIKAKPLSQPKIERRPVKLVNFKNLDKYVKKTVKCEQLKGFDGGLHIPWQHEFSTVRHEVTSLQLPKSSEISIPFKMITPSVQEQPKPFSKLKKFEAAQSQGISAKAKSKREIVSILSLKLNYFVQMMEYSKSVSAANLVHNKKTISRTQTQPQYKLTSTLDEELAKILQVHEEETQRIASLFLS</sequence>
<reference evidence="3" key="1">
    <citation type="submission" date="2016-04" db="UniProtKB">
        <authorList>
            <consortium name="WormBaseParasite"/>
        </authorList>
    </citation>
    <scope>IDENTIFICATION</scope>
</reference>
<dbReference type="WBParaSite" id="HDID_0000892701-mRNA-1">
    <property type="protein sequence ID" value="HDID_0000892701-mRNA-1"/>
    <property type="gene ID" value="HDID_0000892701"/>
</dbReference>
<dbReference type="Proteomes" id="UP000274504">
    <property type="component" value="Unassembled WGS sequence"/>
</dbReference>
<proteinExistence type="predicted"/>
<dbReference type="EMBL" id="UYSG01011170">
    <property type="protein sequence ID" value="VDL61243.1"/>
    <property type="molecule type" value="Genomic_DNA"/>
</dbReference>
<accession>A0A158QFI6</accession>
<gene>
    <name evidence="1" type="ORF">HDID_LOCUS8925</name>
</gene>
<protein>
    <submittedName>
        <fullName evidence="1 3">Uncharacterized protein</fullName>
    </submittedName>
</protein>
<dbReference type="OrthoDB" id="408933at2759"/>
<evidence type="ECO:0000313" key="1">
    <source>
        <dbReference type="EMBL" id="VDL61243.1"/>
    </source>
</evidence>
<evidence type="ECO:0000313" key="2">
    <source>
        <dbReference type="Proteomes" id="UP000274504"/>
    </source>
</evidence>
<dbReference type="AlphaFoldDB" id="A0A158QFI6"/>
<organism evidence="3">
    <name type="scientific">Hymenolepis diminuta</name>
    <name type="common">Rat tapeworm</name>
    <dbReference type="NCBI Taxonomy" id="6216"/>
    <lineage>
        <taxon>Eukaryota</taxon>
        <taxon>Metazoa</taxon>
        <taxon>Spiralia</taxon>
        <taxon>Lophotrochozoa</taxon>
        <taxon>Platyhelminthes</taxon>
        <taxon>Cestoda</taxon>
        <taxon>Eucestoda</taxon>
        <taxon>Cyclophyllidea</taxon>
        <taxon>Hymenolepididae</taxon>
        <taxon>Hymenolepis</taxon>
    </lineage>
</organism>
<dbReference type="STRING" id="6216.A0A158QFI6"/>
<evidence type="ECO:0000313" key="3">
    <source>
        <dbReference type="WBParaSite" id="HDID_0000892701-mRNA-1"/>
    </source>
</evidence>
<reference evidence="1 2" key="2">
    <citation type="submission" date="2018-11" db="EMBL/GenBank/DDBJ databases">
        <authorList>
            <consortium name="Pathogen Informatics"/>
        </authorList>
    </citation>
    <scope>NUCLEOTIDE SEQUENCE [LARGE SCALE GENOMIC DNA]</scope>
</reference>
<name>A0A158QFI6_HYMDI</name>